<dbReference type="Proteomes" id="UP001143910">
    <property type="component" value="Unassembled WGS sequence"/>
</dbReference>
<evidence type="ECO:0000313" key="2">
    <source>
        <dbReference type="Proteomes" id="UP001143910"/>
    </source>
</evidence>
<proteinExistence type="predicted"/>
<organism evidence="1 2">
    <name type="scientific">Zarea fungicola</name>
    <dbReference type="NCBI Taxonomy" id="93591"/>
    <lineage>
        <taxon>Eukaryota</taxon>
        <taxon>Fungi</taxon>
        <taxon>Dikarya</taxon>
        <taxon>Ascomycota</taxon>
        <taxon>Pezizomycotina</taxon>
        <taxon>Sordariomycetes</taxon>
        <taxon>Hypocreomycetidae</taxon>
        <taxon>Hypocreales</taxon>
        <taxon>Cordycipitaceae</taxon>
        <taxon>Zarea</taxon>
    </lineage>
</organism>
<comment type="caution">
    <text evidence="1">The sequence shown here is derived from an EMBL/GenBank/DDBJ whole genome shotgun (WGS) entry which is preliminary data.</text>
</comment>
<accession>A0ACC1NAL9</accession>
<reference evidence="1" key="1">
    <citation type="submission" date="2022-08" db="EMBL/GenBank/DDBJ databases">
        <title>Genome Sequence of Lecanicillium fungicola.</title>
        <authorList>
            <person name="Buettner E."/>
        </authorList>
    </citation>
    <scope>NUCLEOTIDE SEQUENCE</scope>
    <source>
        <strain evidence="1">Babe33</strain>
    </source>
</reference>
<name>A0ACC1NAL9_9HYPO</name>
<sequence length="115" mass="13136">MTLKTLPERYEIRKLGPEHQEWVNAILIHSNMFHSPIWPIVYPDGLTARSMAAYKAAEYLVKHQLESGYSYGIFDKEHKYRTPEAEAAGGLLHWDTDDTTSDGAALLEQMDFPLV</sequence>
<evidence type="ECO:0000313" key="1">
    <source>
        <dbReference type="EMBL" id="KAJ2975964.1"/>
    </source>
</evidence>
<keyword evidence="2" id="KW-1185">Reference proteome</keyword>
<protein>
    <submittedName>
        <fullName evidence="1">Uncharacterized protein</fullName>
    </submittedName>
</protein>
<dbReference type="EMBL" id="JANJQO010000639">
    <property type="protein sequence ID" value="KAJ2975964.1"/>
    <property type="molecule type" value="Genomic_DNA"/>
</dbReference>
<gene>
    <name evidence="1" type="ORF">NQ176_g5226</name>
</gene>